<gene>
    <name evidence="8" type="primary">LOC101492327</name>
</gene>
<dbReference type="SUPFAM" id="SSF54171">
    <property type="entry name" value="DNA-binding domain"/>
    <property type="match status" value="1"/>
</dbReference>
<evidence type="ECO:0000256" key="6">
    <source>
        <dbReference type="SAM" id="MobiDB-lite"/>
    </source>
</evidence>
<dbReference type="PANTHER" id="PTHR37701:SF14">
    <property type="entry name" value="METHYL-CPG-BINDING DOMAIN PROTEIN"/>
    <property type="match status" value="1"/>
</dbReference>
<feature type="region of interest" description="Disordered" evidence="6">
    <location>
        <begin position="723"/>
        <end position="754"/>
    </location>
</feature>
<keyword evidence="4" id="KW-0804">Transcription</keyword>
<dbReference type="OrthoDB" id="1675150at2759"/>
<evidence type="ECO:0000256" key="4">
    <source>
        <dbReference type="ARBA" id="ARBA00023163"/>
    </source>
</evidence>
<sequence>MAATSESINENTFSLPVIDLRLISQPELFTISLSHDTARNRRIDDDTVIPKIDRSVFNESAGSRKQTFSRLRLRDNNKQYSSVPVTVPVPAPVSVSSSSSSHIPADEENSRIIDLLQQLFGVEGLRGANDDRLVPVPVEFKQPDIELTPLFAQEATIEGVDGSQKKRKRGRPRRSETPVPMASVVVGKVKENAVETVEEMAVESVNKKNVENFEEKKGFVLDDVGDPFVEELIGRTQGMNTEPQLLEFLEGLNGVWGSDRKKRRIVDANALCDLLPTGWKLVLTLMRRGTRAYVVCRRYVSPDGRPFESYKDASLSSVQDASLSSVQDTYLSGVQDISHLNGSHQLSSNTNMAPQSQSVGHAPTGGLEINAHASSHHEKHATISSSIGTEKLDTFDANFNSSLALDCKLGDTSGAIKVSDHQVDDKQPLKADKNVRNAELVGARDAACNLYIPSVFTAPISNNSCGIDNFSEGSAVTCIKGGVGIFDSQDKSTGHDTVPYGNERVHVGANGIGHSVSLVEDHIPKIGSEGKVVLGSNLEDIHSISSLADIEKNDGKLVKDDSQQIVSAEGNFFYNDLPNSSINERMWDHSEYISNNSFNAWPQDASESCGVDFTPNLYVANDVSDNHVLPMDEVATSCLQKKSNMNDQTCTMDNMLHRSSESNIFTSTGNQHPSAFHDNMNNISGGTFGPLKHVDAGCMKPQLGIVSGSDVAINAYASPRVMQGKSQSVPTGGSMLNQFDKPNDGVNKENKSCLSEMAKSENEIFQTDSMDMPKFR</sequence>
<accession>A0A1S2Y7L7</accession>
<feature type="compositionally biased region" description="Polar residues" evidence="6">
    <location>
        <begin position="342"/>
        <end position="359"/>
    </location>
</feature>
<dbReference type="STRING" id="3827.A0A1S2Y7L7"/>
<dbReference type="PaxDb" id="3827-XP_004500633.1"/>
<evidence type="ECO:0000256" key="1">
    <source>
        <dbReference type="ARBA" id="ARBA00004123"/>
    </source>
</evidence>
<feature type="region of interest" description="Disordered" evidence="6">
    <location>
        <begin position="156"/>
        <end position="178"/>
    </location>
</feature>
<dbReference type="Proteomes" id="UP000087171">
    <property type="component" value="Chromosome Ca5"/>
</dbReference>
<name>A0A1S2Y7L7_CICAR</name>
<reference evidence="8" key="2">
    <citation type="submission" date="2025-08" db="UniProtKB">
        <authorList>
            <consortium name="RefSeq"/>
        </authorList>
    </citation>
    <scope>IDENTIFICATION</scope>
    <source>
        <tissue evidence="8">Etiolated seedlings</tissue>
    </source>
</reference>
<dbReference type="InterPro" id="IPR016177">
    <property type="entry name" value="DNA-bd_dom_sf"/>
</dbReference>
<dbReference type="RefSeq" id="XP_004500633.1">
    <property type="nucleotide sequence ID" value="XM_004500576.3"/>
</dbReference>
<proteinExistence type="predicted"/>
<feature type="region of interest" description="Disordered" evidence="6">
    <location>
        <begin position="342"/>
        <end position="368"/>
    </location>
</feature>
<dbReference type="AlphaFoldDB" id="A0A1S2Y7L7"/>
<keyword evidence="7" id="KW-1185">Reference proteome</keyword>
<evidence type="ECO:0000256" key="5">
    <source>
        <dbReference type="ARBA" id="ARBA00023242"/>
    </source>
</evidence>
<feature type="compositionally biased region" description="Polar residues" evidence="6">
    <location>
        <begin position="724"/>
        <end position="737"/>
    </location>
</feature>
<dbReference type="InterPro" id="IPR037472">
    <property type="entry name" value="MBD8"/>
</dbReference>
<evidence type="ECO:0000256" key="3">
    <source>
        <dbReference type="ARBA" id="ARBA00023125"/>
    </source>
</evidence>
<organism evidence="7 8">
    <name type="scientific">Cicer arietinum</name>
    <name type="common">Chickpea</name>
    <name type="synonym">Garbanzo</name>
    <dbReference type="NCBI Taxonomy" id="3827"/>
    <lineage>
        <taxon>Eukaryota</taxon>
        <taxon>Viridiplantae</taxon>
        <taxon>Streptophyta</taxon>
        <taxon>Embryophyta</taxon>
        <taxon>Tracheophyta</taxon>
        <taxon>Spermatophyta</taxon>
        <taxon>Magnoliopsida</taxon>
        <taxon>eudicotyledons</taxon>
        <taxon>Gunneridae</taxon>
        <taxon>Pentapetalae</taxon>
        <taxon>rosids</taxon>
        <taxon>fabids</taxon>
        <taxon>Fabales</taxon>
        <taxon>Fabaceae</taxon>
        <taxon>Papilionoideae</taxon>
        <taxon>50 kb inversion clade</taxon>
        <taxon>NPAAA clade</taxon>
        <taxon>Hologalegina</taxon>
        <taxon>IRL clade</taxon>
        <taxon>Cicereae</taxon>
        <taxon>Cicer</taxon>
    </lineage>
</organism>
<comment type="subcellular location">
    <subcellularLocation>
        <location evidence="1">Nucleus</location>
    </subcellularLocation>
</comment>
<protein>
    <submittedName>
        <fullName evidence="8">Uncharacterized protein LOC101492327 isoform X1</fullName>
    </submittedName>
</protein>
<dbReference type="PANTHER" id="PTHR37701">
    <property type="entry name" value="METHYL-CPG-BINDING DOMAIN-CONTAINING PROTEIN 8"/>
    <property type="match status" value="1"/>
</dbReference>
<dbReference type="GO" id="GO:0005634">
    <property type="term" value="C:nucleus"/>
    <property type="evidence" value="ECO:0007669"/>
    <property type="project" value="UniProtKB-SubCell"/>
</dbReference>
<dbReference type="eggNOG" id="ENOG502QPIK">
    <property type="taxonomic scope" value="Eukaryota"/>
</dbReference>
<evidence type="ECO:0000313" key="8">
    <source>
        <dbReference type="RefSeq" id="XP_004500633.1"/>
    </source>
</evidence>
<dbReference type="GO" id="GO:0003677">
    <property type="term" value="F:DNA binding"/>
    <property type="evidence" value="ECO:0007669"/>
    <property type="project" value="UniProtKB-KW"/>
</dbReference>
<keyword evidence="3" id="KW-0238">DNA-binding</keyword>
<keyword evidence="2" id="KW-0805">Transcription regulation</keyword>
<feature type="compositionally biased region" description="Basic and acidic residues" evidence="6">
    <location>
        <begin position="741"/>
        <end position="751"/>
    </location>
</feature>
<evidence type="ECO:0000313" key="7">
    <source>
        <dbReference type="Proteomes" id="UP000087171"/>
    </source>
</evidence>
<dbReference type="KEGG" id="cam:101492327"/>
<keyword evidence="5" id="KW-0539">Nucleus</keyword>
<evidence type="ECO:0000256" key="2">
    <source>
        <dbReference type="ARBA" id="ARBA00023015"/>
    </source>
</evidence>
<reference evidence="7" key="1">
    <citation type="journal article" date="2013" name="Nat. Biotechnol.">
        <title>Draft genome sequence of chickpea (Cicer arietinum) provides a resource for trait improvement.</title>
        <authorList>
            <person name="Varshney R.K."/>
            <person name="Song C."/>
            <person name="Saxena R.K."/>
            <person name="Azam S."/>
            <person name="Yu S."/>
            <person name="Sharpe A.G."/>
            <person name="Cannon S."/>
            <person name="Baek J."/>
            <person name="Rosen B.D."/>
            <person name="Tar'an B."/>
            <person name="Millan T."/>
            <person name="Zhang X."/>
            <person name="Ramsay L.D."/>
            <person name="Iwata A."/>
            <person name="Wang Y."/>
            <person name="Nelson W."/>
            <person name="Farmer A.D."/>
            <person name="Gaur P.M."/>
            <person name="Soderlund C."/>
            <person name="Penmetsa R.V."/>
            <person name="Xu C."/>
            <person name="Bharti A.K."/>
            <person name="He W."/>
            <person name="Winter P."/>
            <person name="Zhao S."/>
            <person name="Hane J.K."/>
            <person name="Carrasquilla-Garcia N."/>
            <person name="Condie J.A."/>
            <person name="Upadhyaya H.D."/>
            <person name="Luo M.C."/>
            <person name="Thudi M."/>
            <person name="Gowda C.L."/>
            <person name="Singh N.P."/>
            <person name="Lichtenzveig J."/>
            <person name="Gali K.K."/>
            <person name="Rubio J."/>
            <person name="Nadarajan N."/>
            <person name="Dolezel J."/>
            <person name="Bansal K.C."/>
            <person name="Xu X."/>
            <person name="Edwards D."/>
            <person name="Zhang G."/>
            <person name="Kahl G."/>
            <person name="Gil J."/>
            <person name="Singh K.B."/>
            <person name="Datta S.K."/>
            <person name="Jackson S.A."/>
            <person name="Wang J."/>
            <person name="Cook D.R."/>
        </authorList>
    </citation>
    <scope>NUCLEOTIDE SEQUENCE [LARGE SCALE GENOMIC DNA]</scope>
    <source>
        <strain evidence="7">cv. CDC Frontier</strain>
    </source>
</reference>
<dbReference type="GeneID" id="101492327"/>